<sequence>MNSKTNIQKQFYKIYKGLISISEFEEWLYRAQDIEIVYGEDFYFDLLDLDYRKKHIKNDLDRLLEPKIPFDEFEQKKIIALLENIIYEKEDIVENLEQLYDDYCSGYSFLRYLGLSYITGIDGIPKLKHEGEWDENEFKSKREILSNVKSKIIKEAVRLLHFFQNGLIQIVEENEYRDYRKEEEKIELTRIEKMFNE</sequence>
<dbReference type="Proteomes" id="UP000190042">
    <property type="component" value="Unassembled WGS sequence"/>
</dbReference>
<keyword evidence="2" id="KW-1185">Reference proteome</keyword>
<name>A0A1T4YTA0_9BACL</name>
<protein>
    <submittedName>
        <fullName evidence="1">Uncharacterized protein</fullName>
    </submittedName>
</protein>
<dbReference type="RefSeq" id="WP_078818492.1">
    <property type="nucleotide sequence ID" value="NZ_FUYJ01000009.1"/>
</dbReference>
<proteinExistence type="predicted"/>
<evidence type="ECO:0000313" key="2">
    <source>
        <dbReference type="Proteomes" id="UP000190042"/>
    </source>
</evidence>
<evidence type="ECO:0000313" key="1">
    <source>
        <dbReference type="EMBL" id="SKB04982.1"/>
    </source>
</evidence>
<organism evidence="1 2">
    <name type="scientific">Sporosarcina newyorkensis</name>
    <dbReference type="NCBI Taxonomy" id="759851"/>
    <lineage>
        <taxon>Bacteria</taxon>
        <taxon>Bacillati</taxon>
        <taxon>Bacillota</taxon>
        <taxon>Bacilli</taxon>
        <taxon>Bacillales</taxon>
        <taxon>Caryophanaceae</taxon>
        <taxon>Sporosarcina</taxon>
    </lineage>
</organism>
<dbReference type="AlphaFoldDB" id="A0A1T4YTA0"/>
<gene>
    <name evidence="1" type="ORF">SAMN04244570_3509</name>
</gene>
<accession>A0A1T4YTA0</accession>
<reference evidence="2" key="1">
    <citation type="submission" date="2017-02" db="EMBL/GenBank/DDBJ databases">
        <authorList>
            <person name="Varghese N."/>
            <person name="Submissions S."/>
        </authorList>
    </citation>
    <scope>NUCLEOTIDE SEQUENCE [LARGE SCALE GENOMIC DNA]</scope>
    <source>
        <strain evidence="2">DSM 23966</strain>
    </source>
</reference>
<dbReference type="EMBL" id="FUYJ01000009">
    <property type="protein sequence ID" value="SKB04982.1"/>
    <property type="molecule type" value="Genomic_DNA"/>
</dbReference>